<evidence type="ECO:0000256" key="4">
    <source>
        <dbReference type="ARBA" id="ARBA00023277"/>
    </source>
</evidence>
<evidence type="ECO:0000313" key="8">
    <source>
        <dbReference type="Proteomes" id="UP001597342"/>
    </source>
</evidence>
<evidence type="ECO:0000256" key="3">
    <source>
        <dbReference type="ARBA" id="ARBA00022801"/>
    </source>
</evidence>
<dbReference type="InterPro" id="IPR032466">
    <property type="entry name" value="Metal_Hydrolase"/>
</dbReference>
<keyword evidence="8" id="KW-1185">Reference proteome</keyword>
<dbReference type="PANTHER" id="PTHR11113">
    <property type="entry name" value="N-ACETYLGLUCOSAMINE-6-PHOSPHATE DEACETYLASE"/>
    <property type="match status" value="1"/>
</dbReference>
<protein>
    <submittedName>
        <fullName evidence="7">N-acetylglucosamine-6-phosphate deacetylase</fullName>
        <ecNumber evidence="7">3.5.1.25</ecNumber>
    </submittedName>
</protein>
<dbReference type="EC" id="3.5.1.25" evidence="7"/>
<keyword evidence="4 5" id="KW-0119">Carbohydrate metabolism</keyword>
<sequence length="384" mass="42399">MDTVLYSDGKPIKIEINNGRITKLVRKPTKSTSSENVVYVAPGFIDHQVNGYLSHAFVGEDLNEEQVEKITKAFWKKGITTFYPTLTTESNQVLLRNFGILNEILKNGELAQSLPGFHLEGPYISPLDGFRGAHNPAHIRKPDWEEFKAWHGASGKRIKEVTIAPEWEGSAEFIKKCRENNIKVALGHTNANALQINEAVALGASLSTHLGNGCANTIHRHHNPIWPQLSNDGLMTCIIADGHHLTKEEVRTFYKAKGPDNIILVSDITRLAGMPPGRYKDFDQEVVLTEEGAIMMPSENVLAGASFLITRGIENVIKFTGCSLEQAVHMVTSNPAKALDLEDRGVIAVGKRADLVYFTLDQGKLDIIKTVVGGKVVFDKVKMH</sequence>
<dbReference type="RefSeq" id="WP_379832045.1">
    <property type="nucleotide sequence ID" value="NZ_JBHUHU010000005.1"/>
</dbReference>
<dbReference type="PANTHER" id="PTHR11113:SF14">
    <property type="entry name" value="N-ACETYLGLUCOSAMINE-6-PHOSPHATE DEACETYLASE"/>
    <property type="match status" value="1"/>
</dbReference>
<dbReference type="PIRSF" id="PIRSF038994">
    <property type="entry name" value="NagA"/>
    <property type="match status" value="1"/>
</dbReference>
<keyword evidence="3 5" id="KW-0378">Hydrolase</keyword>
<dbReference type="Proteomes" id="UP001597342">
    <property type="component" value="Unassembled WGS sequence"/>
</dbReference>
<dbReference type="Gene3D" id="2.30.40.10">
    <property type="entry name" value="Urease, subunit C, domain 1"/>
    <property type="match status" value="1"/>
</dbReference>
<reference evidence="8" key="1">
    <citation type="journal article" date="2019" name="Int. J. Syst. Evol. Microbiol.">
        <title>The Global Catalogue of Microorganisms (GCM) 10K type strain sequencing project: providing services to taxonomists for standard genome sequencing and annotation.</title>
        <authorList>
            <consortium name="The Broad Institute Genomics Platform"/>
            <consortium name="The Broad Institute Genome Sequencing Center for Infectious Disease"/>
            <person name="Wu L."/>
            <person name="Ma J."/>
        </authorList>
    </citation>
    <scope>NUCLEOTIDE SEQUENCE [LARGE SCALE GENOMIC DNA]</scope>
    <source>
        <strain evidence="8">JCM 3389</strain>
    </source>
</reference>
<proteinExistence type="inferred from homology"/>
<comment type="similarity">
    <text evidence="1 5">Belongs to the metallo-dependent hydrolases superfamily. NagA family.</text>
</comment>
<comment type="caution">
    <text evidence="7">The sequence shown here is derived from an EMBL/GenBank/DDBJ whole genome shotgun (WGS) entry which is preliminary data.</text>
</comment>
<dbReference type="EMBL" id="JBHUHU010000005">
    <property type="protein sequence ID" value="MFD2101471.1"/>
    <property type="molecule type" value="Genomic_DNA"/>
</dbReference>
<dbReference type="NCBIfam" id="TIGR00221">
    <property type="entry name" value="nagA"/>
    <property type="match status" value="1"/>
</dbReference>
<dbReference type="SUPFAM" id="SSF51556">
    <property type="entry name" value="Metallo-dependent hydrolases"/>
    <property type="match status" value="1"/>
</dbReference>
<evidence type="ECO:0000256" key="2">
    <source>
        <dbReference type="ARBA" id="ARBA00022723"/>
    </source>
</evidence>
<name>A0ABW4Y486_9FLAO</name>
<dbReference type="InterPro" id="IPR006680">
    <property type="entry name" value="Amidohydro-rel"/>
</dbReference>
<organism evidence="7 8">
    <name type="scientific">Flagellimonas iocasae</name>
    <dbReference type="NCBI Taxonomy" id="2055905"/>
    <lineage>
        <taxon>Bacteria</taxon>
        <taxon>Pseudomonadati</taxon>
        <taxon>Bacteroidota</taxon>
        <taxon>Flavobacteriia</taxon>
        <taxon>Flavobacteriales</taxon>
        <taxon>Flavobacteriaceae</taxon>
        <taxon>Flagellimonas</taxon>
    </lineage>
</organism>
<evidence type="ECO:0000256" key="5">
    <source>
        <dbReference type="PIRNR" id="PIRNR038994"/>
    </source>
</evidence>
<keyword evidence="2" id="KW-0479">Metal-binding</keyword>
<evidence type="ECO:0000256" key="1">
    <source>
        <dbReference type="ARBA" id="ARBA00010716"/>
    </source>
</evidence>
<dbReference type="Pfam" id="PF01979">
    <property type="entry name" value="Amidohydro_1"/>
    <property type="match status" value="1"/>
</dbReference>
<dbReference type="SUPFAM" id="SSF51338">
    <property type="entry name" value="Composite domain of metallo-dependent hydrolases"/>
    <property type="match status" value="1"/>
</dbReference>
<accession>A0ABW4Y486</accession>
<gene>
    <name evidence="7" type="primary">nagA</name>
    <name evidence="7" type="ORF">ACFSJE_16905</name>
</gene>
<dbReference type="InterPro" id="IPR003764">
    <property type="entry name" value="GlcNAc_6-P_deAcase"/>
</dbReference>
<evidence type="ECO:0000313" key="7">
    <source>
        <dbReference type="EMBL" id="MFD2101471.1"/>
    </source>
</evidence>
<dbReference type="InterPro" id="IPR011059">
    <property type="entry name" value="Metal-dep_hydrolase_composite"/>
</dbReference>
<evidence type="ECO:0000259" key="6">
    <source>
        <dbReference type="Pfam" id="PF01979"/>
    </source>
</evidence>
<dbReference type="GO" id="GO:0008448">
    <property type="term" value="F:N-acetylglucosamine-6-phosphate deacetylase activity"/>
    <property type="evidence" value="ECO:0007669"/>
    <property type="project" value="UniProtKB-EC"/>
</dbReference>
<dbReference type="Gene3D" id="3.20.20.140">
    <property type="entry name" value="Metal-dependent hydrolases"/>
    <property type="match status" value="1"/>
</dbReference>
<feature type="domain" description="Amidohydrolase-related" evidence="6">
    <location>
        <begin position="39"/>
        <end position="377"/>
    </location>
</feature>